<organism evidence="7 8">
    <name type="scientific">candidate division WWE3 bacterium CG06_land_8_20_14_3_00_42_16</name>
    <dbReference type="NCBI Taxonomy" id="1975083"/>
    <lineage>
        <taxon>Bacteria</taxon>
        <taxon>Katanobacteria</taxon>
    </lineage>
</organism>
<keyword evidence="4" id="KW-0175">Coiled coil</keyword>
<dbReference type="GO" id="GO:0003677">
    <property type="term" value="F:DNA binding"/>
    <property type="evidence" value="ECO:0007669"/>
    <property type="project" value="InterPro"/>
</dbReference>
<dbReference type="PROSITE" id="PS50937">
    <property type="entry name" value="HTH_MERR_2"/>
    <property type="match status" value="1"/>
</dbReference>
<name>A0A2M7AP33_UNCKA</name>
<evidence type="ECO:0000259" key="5">
    <source>
        <dbReference type="PROSITE" id="PS50937"/>
    </source>
</evidence>
<evidence type="ECO:0000256" key="4">
    <source>
        <dbReference type="SAM" id="Coils"/>
    </source>
</evidence>
<dbReference type="Gene3D" id="1.10.1660.10">
    <property type="match status" value="1"/>
</dbReference>
<dbReference type="InterPro" id="IPR003812">
    <property type="entry name" value="Fido"/>
</dbReference>
<dbReference type="GO" id="GO:0006355">
    <property type="term" value="P:regulation of DNA-templated transcription"/>
    <property type="evidence" value="ECO:0007669"/>
    <property type="project" value="InterPro"/>
</dbReference>
<dbReference type="Proteomes" id="UP000229916">
    <property type="component" value="Unassembled WGS sequence"/>
</dbReference>
<gene>
    <name evidence="7" type="ORF">COS81_01230</name>
</gene>
<evidence type="ECO:0000256" key="3">
    <source>
        <dbReference type="PIRSR" id="PIRSR640198-3"/>
    </source>
</evidence>
<dbReference type="SUPFAM" id="SSF46955">
    <property type="entry name" value="Putative DNA-binding domain"/>
    <property type="match status" value="1"/>
</dbReference>
<dbReference type="InterPro" id="IPR000551">
    <property type="entry name" value="MerR-type_HTH_dom"/>
</dbReference>
<keyword evidence="2" id="KW-0067">ATP-binding</keyword>
<dbReference type="PROSITE" id="PS51459">
    <property type="entry name" value="FIDO"/>
    <property type="match status" value="1"/>
</dbReference>
<sequence length="350" mass="40076">MKDNKLLKIEELARQTVEDKLNQLTERKKRLDKYRPLPPALVKNLEDWFKVELTYTSNAIEGNTLTRQETALVVEKGITVEGKSLQEHLEAINHAQALEFIKALVKKKREELIEADILAIHKIMLAKIDDTNAGKYRTVSVRIAGSTVIIPNALKVPDLMSGFVKWLNQPNADHAIKIAADAHYRLVSIHPFVDGNGRTARLMMNLLLMQEGYPPALIRKEDRRRYINSIEQGQLGGDLKDYYKIVSEAVERSLDIYLEALEPKETKEGVKINKLLKIGELAKETGETVCTIRFWTKEGLLTVKDFTKGGYQLYEPSMAEQVKEIRRLQNKERLTIAEIKERLKSRLDFV</sequence>
<feature type="active site" evidence="1">
    <location>
        <position position="190"/>
    </location>
</feature>
<dbReference type="Pfam" id="PF02661">
    <property type="entry name" value="Fic"/>
    <property type="match status" value="1"/>
</dbReference>
<reference evidence="8" key="1">
    <citation type="submission" date="2017-09" db="EMBL/GenBank/DDBJ databases">
        <title>Depth-based differentiation of microbial function through sediment-hosted aquifers and enrichment of novel symbionts in the deep terrestrial subsurface.</title>
        <authorList>
            <person name="Probst A.J."/>
            <person name="Ladd B."/>
            <person name="Jarett J.K."/>
            <person name="Geller-Mcgrath D.E."/>
            <person name="Sieber C.M.K."/>
            <person name="Emerson J.B."/>
            <person name="Anantharaman K."/>
            <person name="Thomas B.C."/>
            <person name="Malmstrom R."/>
            <person name="Stieglmeier M."/>
            <person name="Klingl A."/>
            <person name="Woyke T."/>
            <person name="Ryan C.M."/>
            <person name="Banfield J.F."/>
        </authorList>
    </citation>
    <scope>NUCLEOTIDE SEQUENCE [LARGE SCALE GENOMIC DNA]</scope>
</reference>
<dbReference type="PANTHER" id="PTHR13504:SF38">
    <property type="entry name" value="FIDO DOMAIN-CONTAINING PROTEIN"/>
    <property type="match status" value="1"/>
</dbReference>
<feature type="site" description="Important for autoinhibition of adenylyltransferase activity" evidence="3">
    <location>
        <position position="61"/>
    </location>
</feature>
<dbReference type="GO" id="GO:0005524">
    <property type="term" value="F:ATP binding"/>
    <property type="evidence" value="ECO:0007669"/>
    <property type="project" value="UniProtKB-KW"/>
</dbReference>
<evidence type="ECO:0000256" key="1">
    <source>
        <dbReference type="PIRSR" id="PIRSR640198-1"/>
    </source>
</evidence>
<keyword evidence="2" id="KW-0547">Nucleotide-binding</keyword>
<dbReference type="InterPro" id="IPR009061">
    <property type="entry name" value="DNA-bd_dom_put_sf"/>
</dbReference>
<dbReference type="AlphaFoldDB" id="A0A2M7AP33"/>
<feature type="domain" description="Fido" evidence="6">
    <location>
        <begin position="112"/>
        <end position="248"/>
    </location>
</feature>
<dbReference type="Gene3D" id="1.10.3290.10">
    <property type="entry name" value="Fido-like domain"/>
    <property type="match status" value="1"/>
</dbReference>
<dbReference type="SMART" id="SM00422">
    <property type="entry name" value="HTH_MERR"/>
    <property type="match status" value="1"/>
</dbReference>
<comment type="caution">
    <text evidence="7">The sequence shown here is derived from an EMBL/GenBank/DDBJ whole genome shotgun (WGS) entry which is preliminary data.</text>
</comment>
<feature type="domain" description="HTH merR-type" evidence="5">
    <location>
        <begin position="275"/>
        <end position="345"/>
    </location>
</feature>
<dbReference type="EMBL" id="PEWD01000026">
    <property type="protein sequence ID" value="PIU69148.1"/>
    <property type="molecule type" value="Genomic_DNA"/>
</dbReference>
<feature type="coiled-coil region" evidence="4">
    <location>
        <begin position="7"/>
        <end position="34"/>
    </location>
</feature>
<evidence type="ECO:0000256" key="2">
    <source>
        <dbReference type="PIRSR" id="PIRSR640198-2"/>
    </source>
</evidence>
<dbReference type="Pfam" id="PF13411">
    <property type="entry name" value="MerR_1"/>
    <property type="match status" value="1"/>
</dbReference>
<accession>A0A2M7AP33</accession>
<dbReference type="InterPro" id="IPR036597">
    <property type="entry name" value="Fido-like_dom_sf"/>
</dbReference>
<proteinExistence type="predicted"/>
<evidence type="ECO:0000313" key="8">
    <source>
        <dbReference type="Proteomes" id="UP000229916"/>
    </source>
</evidence>
<protein>
    <submittedName>
        <fullName evidence="7">Fic family protein</fullName>
    </submittedName>
</protein>
<evidence type="ECO:0000259" key="6">
    <source>
        <dbReference type="PROSITE" id="PS51459"/>
    </source>
</evidence>
<dbReference type="PANTHER" id="PTHR13504">
    <property type="entry name" value="FIDO DOMAIN-CONTAINING PROTEIN DDB_G0283145"/>
    <property type="match status" value="1"/>
</dbReference>
<dbReference type="SUPFAM" id="SSF140931">
    <property type="entry name" value="Fic-like"/>
    <property type="match status" value="1"/>
</dbReference>
<evidence type="ECO:0000313" key="7">
    <source>
        <dbReference type="EMBL" id="PIU69148.1"/>
    </source>
</evidence>
<dbReference type="InterPro" id="IPR040198">
    <property type="entry name" value="Fido_containing"/>
</dbReference>
<feature type="binding site" evidence="2">
    <location>
        <begin position="194"/>
        <end position="201"/>
    </location>
    <ligand>
        <name>ATP</name>
        <dbReference type="ChEBI" id="CHEBI:30616"/>
    </ligand>
</feature>